<organism evidence="1 2">
    <name type="scientific">Mycolicibacterium parafortuitum</name>
    <name type="common">Mycobacterium parafortuitum</name>
    <dbReference type="NCBI Taxonomy" id="39692"/>
    <lineage>
        <taxon>Bacteria</taxon>
        <taxon>Bacillati</taxon>
        <taxon>Actinomycetota</taxon>
        <taxon>Actinomycetes</taxon>
        <taxon>Mycobacteriales</taxon>
        <taxon>Mycobacteriaceae</taxon>
        <taxon>Mycolicibacterium</taxon>
    </lineage>
</organism>
<accession>A0A375YMR7</accession>
<keyword evidence="2" id="KW-1185">Reference proteome</keyword>
<evidence type="ECO:0000313" key="2">
    <source>
        <dbReference type="Proteomes" id="UP000252008"/>
    </source>
</evidence>
<gene>
    <name evidence="1" type="ORF">MPP7335_04180</name>
</gene>
<name>A0A375YMR7_MYCPF</name>
<dbReference type="RefSeq" id="WP_083145024.1">
    <property type="nucleotide sequence ID" value="NZ_MVID01000019.1"/>
</dbReference>
<dbReference type="Proteomes" id="UP000252008">
    <property type="component" value="Unassembled WGS sequence"/>
</dbReference>
<proteinExistence type="predicted"/>
<protein>
    <submittedName>
        <fullName evidence="1">Uncharacterized protein</fullName>
    </submittedName>
</protein>
<evidence type="ECO:0000313" key="1">
    <source>
        <dbReference type="EMBL" id="SRX82420.1"/>
    </source>
</evidence>
<dbReference type="EMBL" id="UEGS01000001">
    <property type="protein sequence ID" value="SRX82420.1"/>
    <property type="molecule type" value="Genomic_DNA"/>
</dbReference>
<dbReference type="STRING" id="39692.BST38_19050"/>
<sequence>MTSPRRLLTSLWSAAAYRPLFMTVRRFAVGRRLTLRVDDADLTMTVTALDAADQLTAITATAEDINWRTSHFERATVRLHNMRMKPGAPLAVVAGPVDVTLDVPAPTLADLLRATAPRLAGAIGADGVARVGLARRPRLGYVEVEARLDGAALWLTARRIGIGARRWRLPTRTPAYPVRLPEMAGGLQLTGVAFAPGIVRVSGTLPQWRADLSEVL</sequence>
<dbReference type="AlphaFoldDB" id="A0A375YMR7"/>
<reference evidence="1 2" key="1">
    <citation type="submission" date="2018-05" db="EMBL/GenBank/DDBJ databases">
        <authorList>
            <consortium name="IHU Genomes"/>
        </authorList>
    </citation>
    <scope>NUCLEOTIDE SEQUENCE [LARGE SCALE GENOMIC DNA]</scope>
    <source>
        <strain evidence="1 2">P7335</strain>
    </source>
</reference>